<evidence type="ECO:0000313" key="2">
    <source>
        <dbReference type="Proteomes" id="UP000008824"/>
    </source>
</evidence>
<gene>
    <name evidence="1" type="ordered locus">SNSL254_A2910</name>
</gene>
<accession>A0A0H3BQN7</accession>
<organism evidence="1 2">
    <name type="scientific">Salmonella newport (strain SL254)</name>
    <dbReference type="NCBI Taxonomy" id="423368"/>
    <lineage>
        <taxon>Bacteria</taxon>
        <taxon>Pseudomonadati</taxon>
        <taxon>Pseudomonadota</taxon>
        <taxon>Gammaproteobacteria</taxon>
        <taxon>Enterobacterales</taxon>
        <taxon>Enterobacteriaceae</taxon>
        <taxon>Salmonella</taxon>
    </lineage>
</organism>
<reference evidence="1 2" key="1">
    <citation type="journal article" date="2011" name="J. Bacteriol.">
        <title>Comparative genomics of 28 Salmonella enterica isolates: evidence for CRISPR-mediated adaptive sublineage evolution.</title>
        <authorList>
            <person name="Fricke W.F."/>
            <person name="Mammel M.K."/>
            <person name="McDermott P.F."/>
            <person name="Tartera C."/>
            <person name="White D.G."/>
            <person name="Leclerc J.E."/>
            <person name="Ravel J."/>
            <person name="Cebula T.A."/>
        </authorList>
    </citation>
    <scope>NUCLEOTIDE SEQUENCE [LARGE SCALE GENOMIC DNA]</scope>
    <source>
        <strain evidence="1 2">SL254</strain>
    </source>
</reference>
<dbReference type="RefSeq" id="WP_012512852.1">
    <property type="nucleotide sequence ID" value="NC_011080.1"/>
</dbReference>
<proteinExistence type="predicted"/>
<sequence length="80" mass="9080">MATKYQTELALKALLIELNHSGQDLYKLIDDAILRMQQEKIFVKEDSYRERGGAEDVLFINVEAIAGKRPDIAPGNIENF</sequence>
<evidence type="ECO:0000313" key="1">
    <source>
        <dbReference type="EMBL" id="ACF62549.1"/>
    </source>
</evidence>
<dbReference type="AlphaFoldDB" id="A0A0H3BQN7"/>
<name>A0A0H3BQN7_SALNS</name>
<dbReference type="Proteomes" id="UP000008824">
    <property type="component" value="Chromosome"/>
</dbReference>
<protein>
    <submittedName>
        <fullName evidence="1">Uncharacterized protein</fullName>
    </submittedName>
</protein>
<dbReference type="HOGENOM" id="CLU_2587698_0_0_6"/>
<dbReference type="KEGG" id="see:SNSL254_A2910"/>
<dbReference type="EMBL" id="CP001113">
    <property type="protein sequence ID" value="ACF62549.1"/>
    <property type="molecule type" value="Genomic_DNA"/>
</dbReference>